<dbReference type="InterPro" id="IPR028261">
    <property type="entry name" value="DPD_II"/>
</dbReference>
<dbReference type="Gene3D" id="3.40.50.740">
    <property type="match status" value="1"/>
</dbReference>
<evidence type="ECO:0000256" key="7">
    <source>
        <dbReference type="ARBA" id="ARBA00022737"/>
    </source>
</evidence>
<dbReference type="SUPFAM" id="SSF50692">
    <property type="entry name" value="ADC-like"/>
    <property type="match status" value="1"/>
</dbReference>
<feature type="domain" description="4Fe-4S ferredoxin-type" evidence="13">
    <location>
        <begin position="652"/>
        <end position="671"/>
    </location>
</feature>
<evidence type="ECO:0000259" key="14">
    <source>
        <dbReference type="PROSITE" id="PS51669"/>
    </source>
</evidence>
<name>A0ABV7GKT1_9GAMM</name>
<dbReference type="CDD" id="cd02753">
    <property type="entry name" value="MopB_Formate-Dh-H"/>
    <property type="match status" value="1"/>
</dbReference>
<dbReference type="SUPFAM" id="SSF46548">
    <property type="entry name" value="alpha-helical ferredoxin"/>
    <property type="match status" value="1"/>
</dbReference>
<dbReference type="PROSITE" id="PS51669">
    <property type="entry name" value="4FE4S_MOW_BIS_MGD"/>
    <property type="match status" value="1"/>
</dbReference>
<dbReference type="InterPro" id="IPR006656">
    <property type="entry name" value="Mopterin_OxRdtase"/>
</dbReference>
<dbReference type="Pfam" id="PF12838">
    <property type="entry name" value="Fer4_7"/>
    <property type="match status" value="1"/>
</dbReference>
<evidence type="ECO:0000256" key="8">
    <source>
        <dbReference type="ARBA" id="ARBA00023002"/>
    </source>
</evidence>
<comment type="caution">
    <text evidence="15">The sequence shown here is derived from an EMBL/GenBank/DDBJ whole genome shotgun (WGS) entry which is preliminary data.</text>
</comment>
<dbReference type="InterPro" id="IPR036010">
    <property type="entry name" value="2Fe-2S_ferredoxin-like_sf"/>
</dbReference>
<dbReference type="InterPro" id="IPR009051">
    <property type="entry name" value="Helical_ferredxn"/>
</dbReference>
<keyword evidence="5" id="KW-0500">Molybdenum</keyword>
<dbReference type="EC" id="1.17.1.9" evidence="15"/>
<dbReference type="PROSITE" id="PS00551">
    <property type="entry name" value="MOLYBDOPTERIN_PROK_1"/>
    <property type="match status" value="1"/>
</dbReference>
<gene>
    <name evidence="15" type="primary">fdhF</name>
    <name evidence="15" type="ORF">ACFOE0_19320</name>
</gene>
<evidence type="ECO:0000256" key="2">
    <source>
        <dbReference type="ARBA" id="ARBA00007023"/>
    </source>
</evidence>
<dbReference type="Gene3D" id="3.40.50.720">
    <property type="entry name" value="NAD(P)-binding Rossmann-like Domain"/>
    <property type="match status" value="1"/>
</dbReference>
<dbReference type="SUPFAM" id="SSF51971">
    <property type="entry name" value="Nucleotide-binding domain"/>
    <property type="match status" value="1"/>
</dbReference>
<feature type="domain" description="4Fe-4S Mo/W bis-MGD-type" evidence="14">
    <location>
        <begin position="751"/>
        <end position="809"/>
    </location>
</feature>
<dbReference type="Pfam" id="PF00384">
    <property type="entry name" value="Molybdopterin"/>
    <property type="match status" value="1"/>
</dbReference>
<dbReference type="PANTHER" id="PTHR43742">
    <property type="entry name" value="TRIMETHYLAMINE-N-OXIDE REDUCTASE"/>
    <property type="match status" value="1"/>
</dbReference>
<dbReference type="InterPro" id="IPR041924">
    <property type="entry name" value="Formate_Dh-H_N"/>
</dbReference>
<dbReference type="Pfam" id="PF14691">
    <property type="entry name" value="Fer4_20"/>
    <property type="match status" value="1"/>
</dbReference>
<dbReference type="PROSITE" id="PS51379">
    <property type="entry name" value="4FE4S_FER_2"/>
    <property type="match status" value="2"/>
</dbReference>
<dbReference type="Gene3D" id="3.30.70.20">
    <property type="match status" value="1"/>
</dbReference>
<dbReference type="Gene3D" id="2.40.40.20">
    <property type="match status" value="1"/>
</dbReference>
<dbReference type="InterPro" id="IPR036188">
    <property type="entry name" value="FAD/NAD-bd_sf"/>
</dbReference>
<proteinExistence type="inferred from homology"/>
<keyword evidence="8 15" id="KW-0560">Oxidoreductase</keyword>
<evidence type="ECO:0000256" key="9">
    <source>
        <dbReference type="ARBA" id="ARBA00023004"/>
    </source>
</evidence>
<dbReference type="PRINTS" id="PR00419">
    <property type="entry name" value="ADXRDTASE"/>
</dbReference>
<keyword evidence="9" id="KW-0408">Iron</keyword>
<dbReference type="InterPro" id="IPR006478">
    <property type="entry name" value="Formate_DH_asu"/>
</dbReference>
<evidence type="ECO:0000256" key="4">
    <source>
        <dbReference type="ARBA" id="ARBA00022485"/>
    </source>
</evidence>
<comment type="similarity">
    <text evidence="2">In the C-terminal section; belongs to the prokaryotic molybdopterin-containing oxidoreductase family.</text>
</comment>
<comment type="similarity">
    <text evidence="3">Belongs to the prokaryotic molybdopterin-containing oxidoreductase family.</text>
</comment>
<dbReference type="Gene3D" id="3.50.50.60">
    <property type="entry name" value="FAD/NAD(P)-binding domain"/>
    <property type="match status" value="1"/>
</dbReference>
<feature type="domain" description="4Fe-4S ferredoxin-type" evidence="13">
    <location>
        <begin position="712"/>
        <end position="742"/>
    </location>
</feature>
<dbReference type="InterPro" id="IPR001041">
    <property type="entry name" value="2Fe-2S_ferredoxin-type"/>
</dbReference>
<evidence type="ECO:0000256" key="1">
    <source>
        <dbReference type="ARBA" id="ARBA00001942"/>
    </source>
</evidence>
<dbReference type="SUPFAM" id="SSF53706">
    <property type="entry name" value="Formate dehydrogenase/DMSO reductase, domains 1-3"/>
    <property type="match status" value="1"/>
</dbReference>
<dbReference type="PROSITE" id="PS00490">
    <property type="entry name" value="MOLYBDOPTERIN_PROK_2"/>
    <property type="match status" value="1"/>
</dbReference>
<dbReference type="Pfam" id="PF13510">
    <property type="entry name" value="Fer2_4"/>
    <property type="match status" value="1"/>
</dbReference>
<dbReference type="InterPro" id="IPR006657">
    <property type="entry name" value="MoPterin_dinucl-bd_dom"/>
</dbReference>
<comment type="cofactor">
    <cofactor evidence="1">
        <name>Mo-bis(molybdopterin guanine dinucleotide)</name>
        <dbReference type="ChEBI" id="CHEBI:60539"/>
    </cofactor>
</comment>
<evidence type="ECO:0000313" key="16">
    <source>
        <dbReference type="Proteomes" id="UP001595621"/>
    </source>
</evidence>
<dbReference type="CDD" id="cd00207">
    <property type="entry name" value="fer2"/>
    <property type="match status" value="1"/>
</dbReference>
<dbReference type="GO" id="GO:0008863">
    <property type="term" value="F:formate dehydrogenase (NAD+) activity"/>
    <property type="evidence" value="ECO:0007669"/>
    <property type="project" value="UniProtKB-EC"/>
</dbReference>
<dbReference type="PANTHER" id="PTHR43742:SF2">
    <property type="entry name" value="ASSIMILATORY NITRATE REDUCTASE CATALYTIC SUBUNIT"/>
    <property type="match status" value="1"/>
</dbReference>
<keyword evidence="10" id="KW-0411">Iron-sulfur</keyword>
<dbReference type="InterPro" id="IPR009010">
    <property type="entry name" value="Asp_de-COase-like_dom_sf"/>
</dbReference>
<dbReference type="InterPro" id="IPR006655">
    <property type="entry name" value="Mopterin_OxRdtase_prok_CS"/>
</dbReference>
<keyword evidence="11" id="KW-0830">Ubiquinone</keyword>
<reference evidence="16" key="1">
    <citation type="journal article" date="2019" name="Int. J. Syst. Evol. Microbiol.">
        <title>The Global Catalogue of Microorganisms (GCM) 10K type strain sequencing project: providing services to taxonomists for standard genome sequencing and annotation.</title>
        <authorList>
            <consortium name="The Broad Institute Genomics Platform"/>
            <consortium name="The Broad Institute Genome Sequencing Center for Infectious Disease"/>
            <person name="Wu L."/>
            <person name="Ma J."/>
        </authorList>
    </citation>
    <scope>NUCLEOTIDE SEQUENCE [LARGE SCALE GENOMIC DNA]</scope>
    <source>
        <strain evidence="16">KCTC 52277</strain>
    </source>
</reference>
<evidence type="ECO:0000256" key="3">
    <source>
        <dbReference type="ARBA" id="ARBA00010312"/>
    </source>
</evidence>
<sequence length="1463" mass="158929">MIELIIDGQTVTAESGETLLTCATRAGIEIPRLCHQFPHDADADIGNPQKQECNLCVVEILQAPPTNNEQATTACQTHGSCEKVNACQTAHACKTEVSNGLIVTTQSAQLSKLRQDALQTILSDHFADCEAPCQRACPAGVDVQQYLYHIAQGNHTEAVKIIKQTLPLPLSIGRVCPAFCESECRRGLIDEPLAIRQLKRHAADLDLNDEDPWMPEREADTGKKVAIIGAGPAGLAAGYFLSNQGHEVTIFDSAPQAGGWLRYGIPEYRLPKAILDKEIELLCRNGLNIQTNTRLGQDIQLSNLVESYDAVCLAIGAQKAVPMDYPGSDLAGCYLGVDYLRDYCTEKTYSTGQKVAVIGGGNTAIDCARTALRDGADVTLIYRRTREEMPAEPYEIHEAEVEGVKFHFLTNPLENHADDTGRVNSVTFSKMALGEPDASGRRAPVATGETFTEAFDTVIAAVSQMPDMEFLKYPESQLSNGQIALTRWNTFAGCEHTMSAGIEKLFVIGDSRTGPATAVAAIGDGRRAAEAIHKQLSTGLVCELVPEQFNAAKAKKTATLDTSLYPNIPVEPRVKMPELTPAQREQNFAEVELGFGYDSALKEAARCLECACQANKQCDLRDYATEYRVDAKAIAQDAPTQARRFTVDTSAPFITFDANRCISCGACVDMCQRQSGHKAICFEEASFSAIPGCSANDSVNKDAIRRAPRAGFSVSMADSNCVQCGNCVQVCPTGALVDARDKSQARAKTQLEKISTVCTYCGVGCRVEMHVDKASNRIMRVTGDSESKVNEGMLCVKGRFGFDFVQSPERLTTPMVRKQGQLVPVSWDEAISHVARRLTEIKAEYGSDSLATLASAKATNEENFLLQKFTRSVLGTNNIDHCARLCHASTVSALYDTLGSGAMTNDIPGIAESDLIFILGSDTTCAHPIIASRIREAVSTGKARLVVVDPKRVEIADSAELYLAQRPGTDVMLLNAIMQQILLNGWQDDAYIAARTEQFEAVRTEVMKSDYSLDNAAIITGIAAEDIAKLAKLIGTADKTAIYYAMGITQHTCGHDNVLAISNLQLMLGNIGLEGAGINPLRGQSNVQGSCDMGALPNYLPGYKKLVDADNRAPVEAAWNVTLPTQEGIPASYMMKALVSGKLKAMYIMGENPVLSDPDQAHVLDGLAAAEFIVVQDIFLTETAALADVVLPAAAFAEKRGHFTNTERRVQQLQPAVTSPGQAKPDWQIVQAIANAMGAEWHYEAEEQIWTEVNQLTPQYRGITWERVAPTSIKGKQGLQWPCLDEQHPGTRIMHQTQFIRGAQAKFEPVSFRLPAEMPCEEFPLVLSTGRLLEQFHTGTLTRKTKGLDMLASPRVMMSVFDAEQLGVNNGDMLKLATRRGEITIRAFVTRRAQAGVLFLPFHFVEAAANKLTINALDPVAHIPEYKFCAVRAENLGAMEGYGDTLDEVLNDASLESEGIPAA</sequence>
<evidence type="ECO:0000256" key="6">
    <source>
        <dbReference type="ARBA" id="ARBA00022723"/>
    </source>
</evidence>
<dbReference type="EMBL" id="JBHRTD010000018">
    <property type="protein sequence ID" value="MFC3140317.1"/>
    <property type="molecule type" value="Genomic_DNA"/>
</dbReference>
<evidence type="ECO:0000313" key="15">
    <source>
        <dbReference type="EMBL" id="MFC3140317.1"/>
    </source>
</evidence>
<dbReference type="Gene3D" id="1.10.1060.10">
    <property type="entry name" value="Alpha-helical ferredoxin"/>
    <property type="match status" value="1"/>
</dbReference>
<dbReference type="Proteomes" id="UP001595621">
    <property type="component" value="Unassembled WGS sequence"/>
</dbReference>
<dbReference type="InterPro" id="IPR050612">
    <property type="entry name" value="Prok_Mopterin_Oxidored"/>
</dbReference>
<evidence type="ECO:0000256" key="11">
    <source>
        <dbReference type="ARBA" id="ARBA00023075"/>
    </source>
</evidence>
<protein>
    <submittedName>
        <fullName evidence="15">Formate dehydrogenase subunit alpha</fullName>
        <ecNumber evidence="15">1.17.1.9</ecNumber>
    </submittedName>
</protein>
<keyword evidence="7" id="KW-0677">Repeat</keyword>
<dbReference type="RefSeq" id="WP_248934230.1">
    <property type="nucleotide sequence ID" value="NZ_JAKILF010000001.1"/>
</dbReference>
<dbReference type="Pfam" id="PF07992">
    <property type="entry name" value="Pyr_redox_2"/>
    <property type="match status" value="1"/>
</dbReference>
<keyword evidence="16" id="KW-1185">Reference proteome</keyword>
<dbReference type="Gene3D" id="3.40.228.10">
    <property type="entry name" value="Dimethylsulfoxide Reductase, domain 2"/>
    <property type="match status" value="1"/>
</dbReference>
<evidence type="ECO:0000256" key="5">
    <source>
        <dbReference type="ARBA" id="ARBA00022505"/>
    </source>
</evidence>
<dbReference type="InterPro" id="IPR017900">
    <property type="entry name" value="4Fe4S_Fe_S_CS"/>
</dbReference>
<accession>A0ABV7GKT1</accession>
<dbReference type="NCBIfam" id="TIGR01591">
    <property type="entry name" value="Fdh-alpha"/>
    <property type="match status" value="1"/>
</dbReference>
<dbReference type="PROSITE" id="PS00198">
    <property type="entry name" value="4FE4S_FER_1"/>
    <property type="match status" value="1"/>
</dbReference>
<evidence type="ECO:0000259" key="12">
    <source>
        <dbReference type="PROSITE" id="PS51085"/>
    </source>
</evidence>
<dbReference type="SMART" id="SM00926">
    <property type="entry name" value="Molybdop_Fe4S4"/>
    <property type="match status" value="1"/>
</dbReference>
<dbReference type="Pfam" id="PF01568">
    <property type="entry name" value="Molydop_binding"/>
    <property type="match status" value="1"/>
</dbReference>
<dbReference type="InterPro" id="IPR017896">
    <property type="entry name" value="4Fe4S_Fe-S-bd"/>
</dbReference>
<dbReference type="SUPFAM" id="SSF54862">
    <property type="entry name" value="4Fe-4S ferredoxins"/>
    <property type="match status" value="1"/>
</dbReference>
<dbReference type="InterPro" id="IPR023753">
    <property type="entry name" value="FAD/NAD-binding_dom"/>
</dbReference>
<keyword evidence="4" id="KW-0004">4Fe-4S</keyword>
<dbReference type="InterPro" id="IPR027467">
    <property type="entry name" value="MopterinOxRdtase_cofactor_BS"/>
</dbReference>
<evidence type="ECO:0000256" key="10">
    <source>
        <dbReference type="ARBA" id="ARBA00023014"/>
    </source>
</evidence>
<dbReference type="Pfam" id="PF04879">
    <property type="entry name" value="Molybdop_Fe4S4"/>
    <property type="match status" value="1"/>
</dbReference>
<evidence type="ECO:0000259" key="13">
    <source>
        <dbReference type="PROSITE" id="PS51379"/>
    </source>
</evidence>
<feature type="domain" description="2Fe-2S ferredoxin-type" evidence="12">
    <location>
        <begin position="1"/>
        <end position="109"/>
    </location>
</feature>
<dbReference type="SUPFAM" id="SSF54292">
    <property type="entry name" value="2Fe-2S ferredoxin-like"/>
    <property type="match status" value="1"/>
</dbReference>
<dbReference type="Gene3D" id="2.20.25.90">
    <property type="entry name" value="ADC-like domains"/>
    <property type="match status" value="1"/>
</dbReference>
<organism evidence="15 16">
    <name type="scientific">Shewanella submarina</name>
    <dbReference type="NCBI Taxonomy" id="2016376"/>
    <lineage>
        <taxon>Bacteria</taxon>
        <taxon>Pseudomonadati</taxon>
        <taxon>Pseudomonadota</taxon>
        <taxon>Gammaproteobacteria</taxon>
        <taxon>Alteromonadales</taxon>
        <taxon>Shewanellaceae</taxon>
        <taxon>Shewanella</taxon>
    </lineage>
</organism>
<keyword evidence="6" id="KW-0479">Metal-binding</keyword>
<dbReference type="InterPro" id="IPR006963">
    <property type="entry name" value="Mopterin_OxRdtase_4Fe-4S_dom"/>
</dbReference>
<dbReference type="PROSITE" id="PS51085">
    <property type="entry name" value="2FE2S_FER_2"/>
    <property type="match status" value="1"/>
</dbReference>